<accession>A0A699JAR6</accession>
<evidence type="ECO:0008006" key="2">
    <source>
        <dbReference type="Google" id="ProtNLM"/>
    </source>
</evidence>
<dbReference type="EMBL" id="BKCJ010391531">
    <property type="protein sequence ID" value="GFA24408.1"/>
    <property type="molecule type" value="Genomic_DNA"/>
</dbReference>
<sequence length="214" mass="24480">MKDLGEAAYILGIKIYRDRLRRLIGLCQSAYIEKILKRYCVKNSKSGSIPMQEKIKLSKSQECNKMILTDPCDLHWTTIQNILKYLKNTKGMFLVYGGDLKRELMVSCYTDAGYLTDDDDLKLGVVPTTEEPISMYCDNTGAIAIANELEITNGVRHFHAKVHHLREVIEYGDIKLEKVHTDDNLVDPFTKALEFPKHSEHTRNIRMLPASSLM</sequence>
<comment type="caution">
    <text evidence="1">The sequence shown here is derived from an EMBL/GenBank/DDBJ whole genome shotgun (WGS) entry which is preliminary data.</text>
</comment>
<protein>
    <recommendedName>
        <fullName evidence="2">Retrotransposon protein, putative, Ty1-copia subclass</fullName>
    </recommendedName>
</protein>
<proteinExistence type="predicted"/>
<dbReference type="CDD" id="cd09272">
    <property type="entry name" value="RNase_HI_RT_Ty1"/>
    <property type="match status" value="1"/>
</dbReference>
<evidence type="ECO:0000313" key="1">
    <source>
        <dbReference type="EMBL" id="GFA24408.1"/>
    </source>
</evidence>
<name>A0A699JAR6_TANCI</name>
<organism evidence="1">
    <name type="scientific">Tanacetum cinerariifolium</name>
    <name type="common">Dalmatian daisy</name>
    <name type="synonym">Chrysanthemum cinerariifolium</name>
    <dbReference type="NCBI Taxonomy" id="118510"/>
    <lineage>
        <taxon>Eukaryota</taxon>
        <taxon>Viridiplantae</taxon>
        <taxon>Streptophyta</taxon>
        <taxon>Embryophyta</taxon>
        <taxon>Tracheophyta</taxon>
        <taxon>Spermatophyta</taxon>
        <taxon>Magnoliopsida</taxon>
        <taxon>eudicotyledons</taxon>
        <taxon>Gunneridae</taxon>
        <taxon>Pentapetalae</taxon>
        <taxon>asterids</taxon>
        <taxon>campanulids</taxon>
        <taxon>Asterales</taxon>
        <taxon>Asteraceae</taxon>
        <taxon>Asteroideae</taxon>
        <taxon>Anthemideae</taxon>
        <taxon>Anthemidinae</taxon>
        <taxon>Tanacetum</taxon>
    </lineage>
</organism>
<reference evidence="1" key="1">
    <citation type="journal article" date="2019" name="Sci. Rep.">
        <title>Draft genome of Tanacetum cinerariifolium, the natural source of mosquito coil.</title>
        <authorList>
            <person name="Yamashiro T."/>
            <person name="Shiraishi A."/>
            <person name="Satake H."/>
            <person name="Nakayama K."/>
        </authorList>
    </citation>
    <scope>NUCLEOTIDE SEQUENCE</scope>
</reference>
<dbReference type="AlphaFoldDB" id="A0A699JAR6"/>
<gene>
    <name evidence="1" type="ORF">Tci_596380</name>
</gene>